<evidence type="ECO:0000313" key="2">
    <source>
        <dbReference type="EMBL" id="MBP2193963.1"/>
    </source>
</evidence>
<dbReference type="SUPFAM" id="SSF56601">
    <property type="entry name" value="beta-lactamase/transpeptidase-like"/>
    <property type="match status" value="1"/>
</dbReference>
<feature type="domain" description="Beta-lactamase-related" evidence="1">
    <location>
        <begin position="7"/>
        <end position="327"/>
    </location>
</feature>
<gene>
    <name evidence="2" type="ORF">BJ987_006864</name>
</gene>
<evidence type="ECO:0000313" key="3">
    <source>
        <dbReference type="Proteomes" id="UP001519325"/>
    </source>
</evidence>
<dbReference type="Pfam" id="PF00144">
    <property type="entry name" value="Beta-lactamase"/>
    <property type="match status" value="1"/>
</dbReference>
<accession>A0ABS4QQX3</accession>
<proteinExistence type="predicted"/>
<dbReference type="RefSeq" id="WP_209897154.1">
    <property type="nucleotide sequence ID" value="NZ_JAGGMR010000001.1"/>
</dbReference>
<organism evidence="2 3">
    <name type="scientific">Nocardia goodfellowii</name>
    <dbReference type="NCBI Taxonomy" id="882446"/>
    <lineage>
        <taxon>Bacteria</taxon>
        <taxon>Bacillati</taxon>
        <taxon>Actinomycetota</taxon>
        <taxon>Actinomycetes</taxon>
        <taxon>Mycobacteriales</taxon>
        <taxon>Nocardiaceae</taxon>
        <taxon>Nocardia</taxon>
    </lineage>
</organism>
<keyword evidence="3" id="KW-1185">Reference proteome</keyword>
<dbReference type="InterPro" id="IPR012338">
    <property type="entry name" value="Beta-lactam/transpept-like"/>
</dbReference>
<dbReference type="Gene3D" id="3.40.710.10">
    <property type="entry name" value="DD-peptidase/beta-lactamase superfamily"/>
    <property type="match status" value="1"/>
</dbReference>
<dbReference type="InterPro" id="IPR050491">
    <property type="entry name" value="AmpC-like"/>
</dbReference>
<dbReference type="EMBL" id="JAGGMR010000001">
    <property type="protein sequence ID" value="MBP2193963.1"/>
    <property type="molecule type" value="Genomic_DNA"/>
</dbReference>
<sequence>MPFDPERIRELLSEYGIPGATIGVLRDGHHTEFAVGVRDVSTGAPATTDTLYQIGSISKTWTALAFMQLVDEGKIGLDDPVRDYLPGFRVADPLVTARLTARHLLNHTHGIEEAFGDPGEDRDVYARMVEGIADAPQVFPLGETHGYSAALGYAVLARLMEVLDGRDWDDIVRARLLTPMGLSDSSTRPEQVDPARAATGHLLRSLAEGPIVTLTAHLPRSYGPAGNITCTARDLLAVAHLFLNKGKTPGGVPIISPAALREMVSSRVPIPDPYLLGPDWALGLIVADWSGHPVYVTDGSTIGQNARLRIFPDADTAIALLTNGGPREAFCQKVFEEIVTDLGLPAPPALPRPSPALRLDLSRYEGVYEVPGTRYVVHAEAGRLHLTLALDPMQAHIMGKPEHLRYELLPLSETHFLMPPADPLEDPRTVAIYDFRAGPARYLHTNCRVHPRVGG</sequence>
<dbReference type="Proteomes" id="UP001519325">
    <property type="component" value="Unassembled WGS sequence"/>
</dbReference>
<comment type="caution">
    <text evidence="2">The sequence shown here is derived from an EMBL/GenBank/DDBJ whole genome shotgun (WGS) entry which is preliminary data.</text>
</comment>
<name>A0ABS4QQX3_9NOCA</name>
<dbReference type="PANTHER" id="PTHR46825:SF9">
    <property type="entry name" value="BETA-LACTAMASE-RELATED DOMAIN-CONTAINING PROTEIN"/>
    <property type="match status" value="1"/>
</dbReference>
<evidence type="ECO:0000259" key="1">
    <source>
        <dbReference type="Pfam" id="PF00144"/>
    </source>
</evidence>
<reference evidence="2 3" key="1">
    <citation type="submission" date="2021-03" db="EMBL/GenBank/DDBJ databases">
        <title>Sequencing the genomes of 1000 actinobacteria strains.</title>
        <authorList>
            <person name="Klenk H.-P."/>
        </authorList>
    </citation>
    <scope>NUCLEOTIDE SEQUENCE [LARGE SCALE GENOMIC DNA]</scope>
    <source>
        <strain evidence="2 3">DSM 45516</strain>
    </source>
</reference>
<dbReference type="PANTHER" id="PTHR46825">
    <property type="entry name" value="D-ALANYL-D-ALANINE-CARBOXYPEPTIDASE/ENDOPEPTIDASE AMPH"/>
    <property type="match status" value="1"/>
</dbReference>
<dbReference type="InterPro" id="IPR001466">
    <property type="entry name" value="Beta-lactam-related"/>
</dbReference>
<protein>
    <submittedName>
        <fullName evidence="2">CubicO group peptidase (Beta-lactamase class C family)</fullName>
    </submittedName>
</protein>